<dbReference type="PANTHER" id="PTHR43053">
    <property type="entry name" value="GLYCOSIDASE FAMILY 31"/>
    <property type="match status" value="1"/>
</dbReference>
<evidence type="ECO:0000313" key="6">
    <source>
        <dbReference type="Proteomes" id="UP000242146"/>
    </source>
</evidence>
<dbReference type="PANTHER" id="PTHR43053:SF3">
    <property type="entry name" value="ALPHA-GALACTOSIDASE C-RELATED"/>
    <property type="match status" value="1"/>
</dbReference>
<accession>A0A1X2GEM1</accession>
<protein>
    <recommendedName>
        <fullName evidence="2">alpha-galactosidase</fullName>
        <ecNumber evidence="2">3.2.1.22</ecNumber>
    </recommendedName>
</protein>
<keyword evidence="4" id="KW-0326">Glycosidase</keyword>
<keyword evidence="3 5" id="KW-0378">Hydrolase</keyword>
<keyword evidence="6" id="KW-1185">Reference proteome</keyword>
<proteinExistence type="predicted"/>
<dbReference type="InterPro" id="IPR050985">
    <property type="entry name" value="Alpha-glycosidase_related"/>
</dbReference>
<comment type="catalytic activity">
    <reaction evidence="1">
        <text>Hydrolysis of terminal, non-reducing alpha-D-galactose residues in alpha-D-galactosides, including galactose oligosaccharides, galactomannans and galactolipids.</text>
        <dbReference type="EC" id="3.2.1.22"/>
    </reaction>
</comment>
<organism evidence="5 6">
    <name type="scientific">Hesseltinella vesiculosa</name>
    <dbReference type="NCBI Taxonomy" id="101127"/>
    <lineage>
        <taxon>Eukaryota</taxon>
        <taxon>Fungi</taxon>
        <taxon>Fungi incertae sedis</taxon>
        <taxon>Mucoromycota</taxon>
        <taxon>Mucoromycotina</taxon>
        <taxon>Mucoromycetes</taxon>
        <taxon>Mucorales</taxon>
        <taxon>Cunninghamellaceae</taxon>
        <taxon>Hesseltinella</taxon>
    </lineage>
</organism>
<evidence type="ECO:0000256" key="2">
    <source>
        <dbReference type="ARBA" id="ARBA00012755"/>
    </source>
</evidence>
<dbReference type="OrthoDB" id="5795902at2759"/>
<comment type="caution">
    <text evidence="5">The sequence shown here is derived from an EMBL/GenBank/DDBJ whole genome shotgun (WGS) entry which is preliminary data.</text>
</comment>
<dbReference type="GO" id="GO:0016052">
    <property type="term" value="P:carbohydrate catabolic process"/>
    <property type="evidence" value="ECO:0007669"/>
    <property type="project" value="InterPro"/>
</dbReference>
<dbReference type="InterPro" id="IPR013785">
    <property type="entry name" value="Aldolase_TIM"/>
</dbReference>
<evidence type="ECO:0000256" key="1">
    <source>
        <dbReference type="ARBA" id="ARBA00001255"/>
    </source>
</evidence>
<evidence type="ECO:0000256" key="4">
    <source>
        <dbReference type="ARBA" id="ARBA00023295"/>
    </source>
</evidence>
<dbReference type="CDD" id="cd14791">
    <property type="entry name" value="GH36"/>
    <property type="match status" value="1"/>
</dbReference>
<dbReference type="Gene3D" id="3.20.20.70">
    <property type="entry name" value="Aldolase class I"/>
    <property type="match status" value="1"/>
</dbReference>
<dbReference type="SUPFAM" id="SSF51445">
    <property type="entry name" value="(Trans)glycosidases"/>
    <property type="match status" value="1"/>
</dbReference>
<dbReference type="GO" id="GO:0004557">
    <property type="term" value="F:alpha-galactosidase activity"/>
    <property type="evidence" value="ECO:0007669"/>
    <property type="project" value="UniProtKB-EC"/>
</dbReference>
<gene>
    <name evidence="5" type="ORF">DM01DRAFT_1336988</name>
</gene>
<dbReference type="Proteomes" id="UP000242146">
    <property type="component" value="Unassembled WGS sequence"/>
</dbReference>
<dbReference type="AlphaFoldDB" id="A0A1X2GEM1"/>
<reference evidence="5 6" key="1">
    <citation type="submission" date="2016-07" db="EMBL/GenBank/DDBJ databases">
        <title>Pervasive Adenine N6-methylation of Active Genes in Fungi.</title>
        <authorList>
            <consortium name="DOE Joint Genome Institute"/>
            <person name="Mondo S.J."/>
            <person name="Dannebaum R.O."/>
            <person name="Kuo R.C."/>
            <person name="Labutti K."/>
            <person name="Haridas S."/>
            <person name="Kuo A."/>
            <person name="Salamov A."/>
            <person name="Ahrendt S.R."/>
            <person name="Lipzen A."/>
            <person name="Sullivan W."/>
            <person name="Andreopoulos W.B."/>
            <person name="Clum A."/>
            <person name="Lindquist E."/>
            <person name="Daum C."/>
            <person name="Ramamoorthy G.K."/>
            <person name="Gryganskyi A."/>
            <person name="Culley D."/>
            <person name="Magnuson J.K."/>
            <person name="James T.Y."/>
            <person name="O'Malley M.A."/>
            <person name="Stajich J.E."/>
            <person name="Spatafora J.W."/>
            <person name="Visel A."/>
            <person name="Grigoriev I.V."/>
        </authorList>
    </citation>
    <scope>NUCLEOTIDE SEQUENCE [LARGE SCALE GENOMIC DNA]</scope>
    <source>
        <strain evidence="5 6">NRRL 3301</strain>
    </source>
</reference>
<dbReference type="Pfam" id="PF02065">
    <property type="entry name" value="Melibiase"/>
    <property type="match status" value="1"/>
</dbReference>
<evidence type="ECO:0000256" key="3">
    <source>
        <dbReference type="ARBA" id="ARBA00022801"/>
    </source>
</evidence>
<dbReference type="InterPro" id="IPR017853">
    <property type="entry name" value="GH"/>
</dbReference>
<evidence type="ECO:0000313" key="5">
    <source>
        <dbReference type="EMBL" id="ORX51998.1"/>
    </source>
</evidence>
<sequence>MDPVFSAIQHQQASLHLNYSIQAEARQLTGPLATPVHDNHISFSRHITILGTHTFKVKYVLETDTLIKLHHLSVRINLPPIQQYNMMAEGFQCWSTTCEQDASSTSTSISLPVAWVTKFDLQGDYNFIKYPNKEGVVQSTAYTYFRPNDASSIVFLGSLSEDSGYTYWITDFNANQLTFYKDIQGKTVTDRLELEWLVEQGNNEQSAWQTYAQQFFNRLPGSHAAFVPERIPDWNGFTTWYQYYEDVTEKDVLDCLDAFVGHGYPIDVFQIDDGFEQAIGDWLLVDKKKFPRGMKHLADRIRDHKMVPGIWLAPFAVGLKSQLIQDHPDWLVMQEDGQPLLSGPNWGGFRALDIYLPEVRDYLKQVFDTVIDDWGFRLLKLDFLFATAMVPRLGKTRGEIMWDAVTMVQEWTDGRARVLASGVTLPAVWGRLPYSRVSSDAAPWWDHTLLRLAHVRERVSTLNALVSTLNRWPMNNVMFASDPDVFFIRSNKNKLTLDERHTLVSINHILGKLTLMSDNVDLYTQNEHALYASTFPKPRCSMMAMIRLGPDVYQLRYTCGGRHYVTITNLSPNVYRFLLPVDVANTTEMDSSASISTADPSLDPFQQEDPTVYFELGNALYAPAESPSIPETTWHNADLREPLVIKPHMTRTFVLLEKTDLFAGSTGHLLPGNEIASLEIKTGTTTKAITCHIQLSTPRVAKPIPHHLYVRFENKHFDLAHLQVMVDHQPVHHYQLLADAAPFSLLKIEYVPFPP</sequence>
<dbReference type="EC" id="3.2.1.22" evidence="2"/>
<dbReference type="EMBL" id="MCGT01000019">
    <property type="protein sequence ID" value="ORX51998.1"/>
    <property type="molecule type" value="Genomic_DNA"/>
</dbReference>
<dbReference type="STRING" id="101127.A0A1X2GEM1"/>
<name>A0A1X2GEM1_9FUNG</name>
<dbReference type="InterPro" id="IPR002252">
    <property type="entry name" value="Glyco_hydro_36"/>
</dbReference>